<dbReference type="AlphaFoldDB" id="A0A8B6DL87"/>
<proteinExistence type="predicted"/>
<dbReference type="PANTHER" id="PTHR47018">
    <property type="entry name" value="CXC DOMAIN-CONTAINING PROTEIN-RELATED"/>
    <property type="match status" value="1"/>
</dbReference>
<accession>A0A8B6DL87</accession>
<dbReference type="EMBL" id="UYJE01003749">
    <property type="protein sequence ID" value="VDI22022.1"/>
    <property type="molecule type" value="Genomic_DNA"/>
</dbReference>
<dbReference type="Proteomes" id="UP000596742">
    <property type="component" value="Unassembled WGS sequence"/>
</dbReference>
<reference evidence="1" key="1">
    <citation type="submission" date="2018-11" db="EMBL/GenBank/DDBJ databases">
        <authorList>
            <person name="Alioto T."/>
            <person name="Alioto T."/>
        </authorList>
    </citation>
    <scope>NUCLEOTIDE SEQUENCE</scope>
</reference>
<keyword evidence="2" id="KW-1185">Reference proteome</keyword>
<name>A0A8B6DL87_MYTGA</name>
<organism evidence="1 2">
    <name type="scientific">Mytilus galloprovincialis</name>
    <name type="common">Mediterranean mussel</name>
    <dbReference type="NCBI Taxonomy" id="29158"/>
    <lineage>
        <taxon>Eukaryota</taxon>
        <taxon>Metazoa</taxon>
        <taxon>Spiralia</taxon>
        <taxon>Lophotrochozoa</taxon>
        <taxon>Mollusca</taxon>
        <taxon>Bivalvia</taxon>
        <taxon>Autobranchia</taxon>
        <taxon>Pteriomorphia</taxon>
        <taxon>Mytilida</taxon>
        <taxon>Mytiloidea</taxon>
        <taxon>Mytilidae</taxon>
        <taxon>Mytilinae</taxon>
        <taxon>Mytilus</taxon>
    </lineage>
</organism>
<evidence type="ECO:0000313" key="1">
    <source>
        <dbReference type="EMBL" id="VDI22022.1"/>
    </source>
</evidence>
<dbReference type="PANTHER" id="PTHR47018:SF1">
    <property type="entry name" value="TESMIN_TSO1-LIKE CXC DOMAIN-CONTAINING PROTEIN"/>
    <property type="match status" value="1"/>
</dbReference>
<gene>
    <name evidence="1" type="ORF">MGAL_10B066860</name>
</gene>
<dbReference type="OrthoDB" id="6098897at2759"/>
<comment type="caution">
    <text evidence="1">The sequence shown here is derived from an EMBL/GenBank/DDBJ whole genome shotgun (WGS) entry which is preliminary data.</text>
</comment>
<sequence length="314" mass="36161">MAKKIRLSSVSTDSWETDWTKCCLCQEDTVETLKLTADGYKMLAINIPKFHKMNSLPIPLDVRRFNNGSGIESTLTTNEAKYHPSCRIKFNNTKLKRVEQRYESTQSIKSEPCCSPKFIRRSIDHSDTKLKQDNREAMTMKLNDRLKTLYNKERATKKRTEEQAQIDTDAEKEARDVALAESVNYVFETQRNSDGANAFRLADLSNMYEKRVQQLSEGTIPIHRTRLKEMLLAKIPDLQAYTKGREVLLVFEKDVGPAIALACNYDDTIHIGKTAEIIRAQIKEHKTKIFLVHFSARRYPIKRSNITARTSVHD</sequence>
<evidence type="ECO:0000313" key="2">
    <source>
        <dbReference type="Proteomes" id="UP000596742"/>
    </source>
</evidence>
<protein>
    <submittedName>
        <fullName evidence="1">Uncharacterized protein</fullName>
    </submittedName>
</protein>